<feature type="domain" description="Major facilitator superfamily (MFS) profile" evidence="8">
    <location>
        <begin position="83"/>
        <end position="591"/>
    </location>
</feature>
<keyword evidence="10" id="KW-1185">Reference proteome</keyword>
<name>A0A9W7ZW88_9FUNG</name>
<sequence length="591" mass="65189">MDTNMFDSLKDNHAENLNFENYIGVERQSLKMGSDDKLGTRESLESSDHSNREKQGQHEEYAMCGDTNLLGQPKWNIISLSTTFIGLGLGMLLVCSAETIANMQMVKLKALYDSTISSVWLEAGFLLTCVMIQPIYIKLAEEFGRVRPLYGAMAIFIVFSIVIGAANSMELLVAGRVLQGIGGAGIMPLTLVVLTDITTISQRGVWINFLGMAIILGKWTGPMLGALAYENSLWRWSYYAPAIIGAVTVVFMYFTLDKLPKPPSNGSPARGWKDFDILGIITWCIGSVMFLSALVLGGNEFEWSSAIVVCLLVFGLLIVAGFFFIEWKVASWPMIPLKTLRTLRSWLCLVASFFAGMCMYTSIFFIPYYYSTIHSYDGSKAGLQLMWYILGGCVGSLMAGFITSRFGHYYYLNLSGLGLLIIGNGLNYRWDQTNQKVYYPACQVISGLGLGLCIQQMLLAAQVNISPVDIATVTTMVDYARTFGGMVGLIIGESLLKNQIYNKVVPTLGDIPLLNLRSTEKSHSEKYTSLKNIDFLSVGKSIPAFRAAFPEVIEKALIEGAEGFSHITLVNIISAGIAFILCLFIKQITQK</sequence>
<accession>A0A9W7ZW88</accession>
<reference evidence="9" key="1">
    <citation type="submission" date="2022-07" db="EMBL/GenBank/DDBJ databases">
        <title>Phylogenomic reconstructions and comparative analyses of Kickxellomycotina fungi.</title>
        <authorList>
            <person name="Reynolds N.K."/>
            <person name="Stajich J.E."/>
            <person name="Barry K."/>
            <person name="Grigoriev I.V."/>
            <person name="Crous P."/>
            <person name="Smith M.E."/>
        </authorList>
    </citation>
    <scope>NUCLEOTIDE SEQUENCE</scope>
    <source>
        <strain evidence="9">NBRC 100468</strain>
    </source>
</reference>
<feature type="transmembrane region" description="Helical" evidence="7">
    <location>
        <begin position="173"/>
        <end position="194"/>
    </location>
</feature>
<feature type="transmembrane region" description="Helical" evidence="7">
    <location>
        <begin position="303"/>
        <end position="325"/>
    </location>
</feature>
<feature type="transmembrane region" description="Helical" evidence="7">
    <location>
        <begin position="277"/>
        <end position="297"/>
    </location>
</feature>
<evidence type="ECO:0000259" key="8">
    <source>
        <dbReference type="PROSITE" id="PS50850"/>
    </source>
</evidence>
<feature type="transmembrane region" description="Helical" evidence="7">
    <location>
        <begin position="236"/>
        <end position="256"/>
    </location>
</feature>
<dbReference type="InterPro" id="IPR011701">
    <property type="entry name" value="MFS"/>
</dbReference>
<dbReference type="GO" id="GO:0012505">
    <property type="term" value="C:endomembrane system"/>
    <property type="evidence" value="ECO:0007669"/>
    <property type="project" value="UniProtKB-SubCell"/>
</dbReference>
<dbReference type="SUPFAM" id="SSF103473">
    <property type="entry name" value="MFS general substrate transporter"/>
    <property type="match status" value="1"/>
</dbReference>
<dbReference type="PANTHER" id="PTHR23501:SF191">
    <property type="entry name" value="VACUOLAR BASIC AMINO ACID TRANSPORTER 4"/>
    <property type="match status" value="1"/>
</dbReference>
<feature type="transmembrane region" description="Helical" evidence="7">
    <location>
        <begin position="77"/>
        <end position="99"/>
    </location>
</feature>
<dbReference type="EMBL" id="JANBPU010000059">
    <property type="protein sequence ID" value="KAJ1917903.1"/>
    <property type="molecule type" value="Genomic_DNA"/>
</dbReference>
<dbReference type="GO" id="GO:0005886">
    <property type="term" value="C:plasma membrane"/>
    <property type="evidence" value="ECO:0007669"/>
    <property type="project" value="TreeGrafter"/>
</dbReference>
<dbReference type="Gene3D" id="1.20.1720.10">
    <property type="entry name" value="Multidrug resistance protein D"/>
    <property type="match status" value="1"/>
</dbReference>
<feature type="transmembrane region" description="Helical" evidence="7">
    <location>
        <begin position="346"/>
        <end position="370"/>
    </location>
</feature>
<dbReference type="PANTHER" id="PTHR23501">
    <property type="entry name" value="MAJOR FACILITATOR SUPERFAMILY"/>
    <property type="match status" value="1"/>
</dbReference>
<feature type="transmembrane region" description="Helical" evidence="7">
    <location>
        <begin position="206"/>
        <end position="224"/>
    </location>
</feature>
<dbReference type="InterPro" id="IPR020846">
    <property type="entry name" value="MFS_dom"/>
</dbReference>
<dbReference type="Proteomes" id="UP001150538">
    <property type="component" value="Unassembled WGS sequence"/>
</dbReference>
<evidence type="ECO:0000313" key="9">
    <source>
        <dbReference type="EMBL" id="KAJ1917903.1"/>
    </source>
</evidence>
<feature type="region of interest" description="Disordered" evidence="6">
    <location>
        <begin position="33"/>
        <end position="58"/>
    </location>
</feature>
<dbReference type="InterPro" id="IPR036259">
    <property type="entry name" value="MFS_trans_sf"/>
</dbReference>
<feature type="transmembrane region" description="Helical" evidence="7">
    <location>
        <begin position="149"/>
        <end position="167"/>
    </location>
</feature>
<comment type="subcellular location">
    <subcellularLocation>
        <location evidence="1">Endomembrane system</location>
        <topology evidence="1">Multi-pass membrane protein</topology>
    </subcellularLocation>
</comment>
<evidence type="ECO:0000313" key="10">
    <source>
        <dbReference type="Proteomes" id="UP001150538"/>
    </source>
</evidence>
<dbReference type="AlphaFoldDB" id="A0A9W7ZW88"/>
<evidence type="ECO:0000256" key="6">
    <source>
        <dbReference type="SAM" id="MobiDB-lite"/>
    </source>
</evidence>
<evidence type="ECO:0000256" key="7">
    <source>
        <dbReference type="SAM" id="Phobius"/>
    </source>
</evidence>
<keyword evidence="2" id="KW-0813">Transport</keyword>
<organism evidence="9 10">
    <name type="scientific">Mycoemilia scoparia</name>
    <dbReference type="NCBI Taxonomy" id="417184"/>
    <lineage>
        <taxon>Eukaryota</taxon>
        <taxon>Fungi</taxon>
        <taxon>Fungi incertae sedis</taxon>
        <taxon>Zoopagomycota</taxon>
        <taxon>Kickxellomycotina</taxon>
        <taxon>Kickxellomycetes</taxon>
        <taxon>Kickxellales</taxon>
        <taxon>Kickxellaceae</taxon>
        <taxon>Mycoemilia</taxon>
    </lineage>
</organism>
<dbReference type="GO" id="GO:0022857">
    <property type="term" value="F:transmembrane transporter activity"/>
    <property type="evidence" value="ECO:0007669"/>
    <property type="project" value="InterPro"/>
</dbReference>
<keyword evidence="3 7" id="KW-0812">Transmembrane</keyword>
<evidence type="ECO:0000256" key="4">
    <source>
        <dbReference type="ARBA" id="ARBA00022989"/>
    </source>
</evidence>
<keyword evidence="5 7" id="KW-0472">Membrane</keyword>
<feature type="transmembrane region" description="Helical" evidence="7">
    <location>
        <begin position="119"/>
        <end position="137"/>
    </location>
</feature>
<proteinExistence type="predicted"/>
<keyword evidence="4 7" id="KW-1133">Transmembrane helix</keyword>
<feature type="transmembrane region" description="Helical" evidence="7">
    <location>
        <begin position="564"/>
        <end position="585"/>
    </location>
</feature>
<evidence type="ECO:0000256" key="3">
    <source>
        <dbReference type="ARBA" id="ARBA00022692"/>
    </source>
</evidence>
<dbReference type="PROSITE" id="PS50850">
    <property type="entry name" value="MFS"/>
    <property type="match status" value="1"/>
</dbReference>
<evidence type="ECO:0000256" key="1">
    <source>
        <dbReference type="ARBA" id="ARBA00004127"/>
    </source>
</evidence>
<dbReference type="OrthoDB" id="4139357at2759"/>
<feature type="transmembrane region" description="Helical" evidence="7">
    <location>
        <begin position="410"/>
        <end position="430"/>
    </location>
</feature>
<dbReference type="Pfam" id="PF07690">
    <property type="entry name" value="MFS_1"/>
    <property type="match status" value="1"/>
</dbReference>
<comment type="caution">
    <text evidence="9">The sequence shown here is derived from an EMBL/GenBank/DDBJ whole genome shotgun (WGS) entry which is preliminary data.</text>
</comment>
<dbReference type="Gene3D" id="1.20.1250.20">
    <property type="entry name" value="MFS general substrate transporter like domains"/>
    <property type="match status" value="1"/>
</dbReference>
<feature type="transmembrane region" description="Helical" evidence="7">
    <location>
        <begin position="385"/>
        <end position="403"/>
    </location>
</feature>
<evidence type="ECO:0000256" key="2">
    <source>
        <dbReference type="ARBA" id="ARBA00022448"/>
    </source>
</evidence>
<protein>
    <recommendedName>
        <fullName evidence="8">Major facilitator superfamily (MFS) profile domain-containing protein</fullName>
    </recommendedName>
</protein>
<evidence type="ECO:0000256" key="5">
    <source>
        <dbReference type="ARBA" id="ARBA00023136"/>
    </source>
</evidence>
<gene>
    <name evidence="9" type="ORF">H4219_002947</name>
</gene>